<dbReference type="GO" id="GO:0008108">
    <property type="term" value="F:UDP-glucose:hexose-1-phosphate uridylyltransferase activity"/>
    <property type="evidence" value="ECO:0007669"/>
    <property type="project" value="UniProtKB-UniRule"/>
</dbReference>
<feature type="binding site" evidence="15">
    <location>
        <position position="183"/>
    </location>
    <ligand>
        <name>Fe cation</name>
        <dbReference type="ChEBI" id="CHEBI:24875"/>
    </ligand>
</feature>
<dbReference type="STRING" id="158189.SpiBuddy_1704"/>
<keyword evidence="11 16" id="KW-0119">Carbohydrate metabolism</keyword>
<feature type="active site" description="Tele-UMP-histidine intermediate" evidence="13">
    <location>
        <position position="167"/>
    </location>
</feature>
<gene>
    <name evidence="19" type="ordered locus">SpiBuddy_1704</name>
</gene>
<dbReference type="OrthoDB" id="9769064at2"/>
<evidence type="ECO:0000256" key="8">
    <source>
        <dbReference type="ARBA" id="ARBA00022723"/>
    </source>
</evidence>
<dbReference type="InterPro" id="IPR005850">
    <property type="entry name" value="GalP_Utransf_C"/>
</dbReference>
<dbReference type="SUPFAM" id="SSF54197">
    <property type="entry name" value="HIT-like"/>
    <property type="match status" value="2"/>
</dbReference>
<keyword evidence="8 14" id="KW-0479">Metal-binding</keyword>
<dbReference type="NCBIfam" id="NF008724">
    <property type="entry name" value="PRK11720.1"/>
    <property type="match status" value="1"/>
</dbReference>
<dbReference type="GO" id="GO:0008270">
    <property type="term" value="F:zinc ion binding"/>
    <property type="evidence" value="ECO:0007669"/>
    <property type="project" value="InterPro"/>
</dbReference>
<dbReference type="GO" id="GO:0033499">
    <property type="term" value="P:galactose catabolic process via UDP-galactose, Leloir pathway"/>
    <property type="evidence" value="ECO:0007669"/>
    <property type="project" value="TreeGrafter"/>
</dbReference>
<dbReference type="AlphaFoldDB" id="F0RZH7"/>
<keyword evidence="10 16" id="KW-0299">Galactose metabolism</keyword>
<dbReference type="FunFam" id="3.30.428.10:FF:000001">
    <property type="entry name" value="Galactose-1-phosphate uridylyltransferase"/>
    <property type="match status" value="1"/>
</dbReference>
<dbReference type="RefSeq" id="WP_013607379.1">
    <property type="nucleotide sequence ID" value="NC_015152.1"/>
</dbReference>
<keyword evidence="7 16" id="KW-0548">Nucleotidyltransferase</keyword>
<dbReference type="Pfam" id="PF02744">
    <property type="entry name" value="GalP_UDP_tr_C"/>
    <property type="match status" value="1"/>
</dbReference>
<feature type="binding site" evidence="14">
    <location>
        <position position="165"/>
    </location>
    <ligand>
        <name>Zn(2+)</name>
        <dbReference type="ChEBI" id="CHEBI:29105"/>
    </ligand>
</feature>
<evidence type="ECO:0000313" key="19">
    <source>
        <dbReference type="EMBL" id="ADY13529.1"/>
    </source>
</evidence>
<comment type="catalytic activity">
    <reaction evidence="1 16">
        <text>alpha-D-galactose 1-phosphate + UDP-alpha-D-glucose = alpha-D-glucose 1-phosphate + UDP-alpha-D-galactose</text>
        <dbReference type="Rhea" id="RHEA:13989"/>
        <dbReference type="ChEBI" id="CHEBI:58336"/>
        <dbReference type="ChEBI" id="CHEBI:58601"/>
        <dbReference type="ChEBI" id="CHEBI:58885"/>
        <dbReference type="ChEBI" id="CHEBI:66914"/>
        <dbReference type="EC" id="2.7.7.12"/>
    </reaction>
</comment>
<dbReference type="GO" id="GO:0005737">
    <property type="term" value="C:cytoplasm"/>
    <property type="evidence" value="ECO:0007669"/>
    <property type="project" value="TreeGrafter"/>
</dbReference>
<dbReference type="NCBIfam" id="TIGR00209">
    <property type="entry name" value="galT_1"/>
    <property type="match status" value="1"/>
</dbReference>
<evidence type="ECO:0000256" key="4">
    <source>
        <dbReference type="ARBA" id="ARBA00012384"/>
    </source>
</evidence>
<evidence type="ECO:0000256" key="1">
    <source>
        <dbReference type="ARBA" id="ARBA00001107"/>
    </source>
</evidence>
<dbReference type="PANTHER" id="PTHR11943">
    <property type="entry name" value="GALACTOSE-1-PHOSPHATE URIDYLYLTRANSFERASE"/>
    <property type="match status" value="1"/>
</dbReference>
<evidence type="ECO:0000256" key="3">
    <source>
        <dbReference type="ARBA" id="ARBA00010951"/>
    </source>
</evidence>
<evidence type="ECO:0000259" key="17">
    <source>
        <dbReference type="Pfam" id="PF01087"/>
    </source>
</evidence>
<dbReference type="UniPathway" id="UPA00214"/>
<comment type="cofactor">
    <cofactor evidence="15">
        <name>Fe cation</name>
        <dbReference type="ChEBI" id="CHEBI:24875"/>
    </cofactor>
    <text evidence="15">Binds 1 Fe cation per subunit.</text>
</comment>
<dbReference type="FunFam" id="3.30.428.10:FF:000002">
    <property type="entry name" value="Galactose-1-phosphate uridylyltransferase"/>
    <property type="match status" value="1"/>
</dbReference>
<protein>
    <recommendedName>
        <fullName evidence="5 12">Galactose-1-phosphate uridylyltransferase</fullName>
        <ecNumber evidence="4 12">2.7.7.12</ecNumber>
    </recommendedName>
</protein>
<evidence type="ECO:0000256" key="5">
    <source>
        <dbReference type="ARBA" id="ARBA00016340"/>
    </source>
</evidence>
<comment type="similarity">
    <text evidence="3 16">Belongs to the galactose-1-phosphate uridylyltransferase type 1 family.</text>
</comment>
<evidence type="ECO:0000256" key="12">
    <source>
        <dbReference type="NCBIfam" id="TIGR00209"/>
    </source>
</evidence>
<dbReference type="EMBL" id="CP002541">
    <property type="protein sequence ID" value="ADY13529.1"/>
    <property type="molecule type" value="Genomic_DNA"/>
</dbReference>
<dbReference type="eggNOG" id="COG1085">
    <property type="taxonomic scope" value="Bacteria"/>
</dbReference>
<feature type="domain" description="Galactose-1-phosphate uridyl transferase N-terminal" evidence="17">
    <location>
        <begin position="6"/>
        <end position="177"/>
    </location>
</feature>
<keyword evidence="15" id="KW-0408">Iron</keyword>
<evidence type="ECO:0000256" key="15">
    <source>
        <dbReference type="PIRSR" id="PIRSR000808-4"/>
    </source>
</evidence>
<evidence type="ECO:0000256" key="11">
    <source>
        <dbReference type="ARBA" id="ARBA00023277"/>
    </source>
</evidence>
<evidence type="ECO:0000256" key="6">
    <source>
        <dbReference type="ARBA" id="ARBA00022679"/>
    </source>
</evidence>
<feature type="binding site" evidence="14">
    <location>
        <position position="52"/>
    </location>
    <ligand>
        <name>Zn(2+)</name>
        <dbReference type="ChEBI" id="CHEBI:29105"/>
    </ligand>
</feature>
<keyword evidence="6 16" id="KW-0808">Transferase</keyword>
<accession>F0RZH7</accession>
<dbReference type="PIRSF" id="PIRSF000808">
    <property type="entry name" value="GalT"/>
    <property type="match status" value="1"/>
</dbReference>
<keyword evidence="20" id="KW-1185">Reference proteome</keyword>
<dbReference type="InterPro" id="IPR036265">
    <property type="entry name" value="HIT-like_sf"/>
</dbReference>
<reference evidence="20" key="1">
    <citation type="submission" date="2011-02" db="EMBL/GenBank/DDBJ databases">
        <title>Complete sequence of Spirochaeta sp. Buddy.</title>
        <authorList>
            <person name="Lucas S."/>
            <person name="Copeland A."/>
            <person name="Lapidus A."/>
            <person name="Cheng J.-F."/>
            <person name="Goodwin L."/>
            <person name="Pitluck S."/>
            <person name="Zeytun A."/>
            <person name="Detter J.C."/>
            <person name="Han C."/>
            <person name="Tapia R."/>
            <person name="Land M."/>
            <person name="Hauser L."/>
            <person name="Kyrpides N."/>
            <person name="Ivanova N."/>
            <person name="Mikhailova N."/>
            <person name="Pagani I."/>
            <person name="Ritalahti K.M."/>
            <person name="Loeffler F.E."/>
            <person name="Woyke T."/>
        </authorList>
    </citation>
    <scope>NUCLEOTIDE SEQUENCE [LARGE SCALE GENOMIC DNA]</scope>
    <source>
        <strain evidence="20">ATCC BAA-1886 / DSM 22777 / Buddy</strain>
    </source>
</reference>
<evidence type="ECO:0000256" key="2">
    <source>
        <dbReference type="ARBA" id="ARBA00004947"/>
    </source>
</evidence>
<dbReference type="HOGENOM" id="CLU_029960_0_0_12"/>
<evidence type="ECO:0000256" key="13">
    <source>
        <dbReference type="PIRSR" id="PIRSR000808-1"/>
    </source>
</evidence>
<sequence>MDLQFDTHNRYNPLLAQWVKVSPHRTKRPWNGQVEKPNLQELPSYDSTCYLCPGNQRSGGERNPDYQDVYVFDNDFASLLPTTPSDAIEMGPHGLLKANGESGQCRVVCFSARHDLTLARMEIEDIEKVLSVWQKEYETIGSNEKINYVQIFENRGAIMGCSNPHPHAQIWSEQIIPDIPATELVQEAMYYANHTSTMLMDYALFEQEVGERVVVQGKHFLAVVPFWAVWPYETMILPYKRNLQSLCDLSEEERKDLAYTMQQLGIRYDNVFQTSFPYSMGVHQKPTDGKAYPGHTMHLHYFPPLLRSATVKKFMVGYEMMAMPQRDITAEQAAQKLREQSDVHYRSTLH</sequence>
<dbReference type="EC" id="2.7.7.12" evidence="4 12"/>
<evidence type="ECO:0000313" key="20">
    <source>
        <dbReference type="Proteomes" id="UP000008466"/>
    </source>
</evidence>
<feature type="binding site" evidence="14">
    <location>
        <position position="49"/>
    </location>
    <ligand>
        <name>Zn(2+)</name>
        <dbReference type="ChEBI" id="CHEBI:29105"/>
    </ligand>
</feature>
<feature type="binding site" evidence="15">
    <location>
        <position position="283"/>
    </location>
    <ligand>
        <name>Fe cation</name>
        <dbReference type="ChEBI" id="CHEBI:24875"/>
    </ligand>
</feature>
<dbReference type="InterPro" id="IPR005849">
    <property type="entry name" value="GalP_Utransf_N"/>
</dbReference>
<feature type="binding site" evidence="14">
    <location>
        <position position="114"/>
    </location>
    <ligand>
        <name>Zn(2+)</name>
        <dbReference type="ChEBI" id="CHEBI:29105"/>
    </ligand>
</feature>
<dbReference type="InterPro" id="IPR001937">
    <property type="entry name" value="GalP_UDPtransf1"/>
</dbReference>
<feature type="domain" description="Galactose-1-phosphate uridyl transferase C-terminal" evidence="18">
    <location>
        <begin position="188"/>
        <end position="348"/>
    </location>
</feature>
<feature type="binding site" evidence="15">
    <location>
        <position position="298"/>
    </location>
    <ligand>
        <name>Fe cation</name>
        <dbReference type="ChEBI" id="CHEBI:24875"/>
    </ligand>
</feature>
<dbReference type="PANTHER" id="PTHR11943:SF1">
    <property type="entry name" value="GALACTOSE-1-PHOSPHATE URIDYLYLTRANSFERASE"/>
    <property type="match status" value="1"/>
</dbReference>
<evidence type="ECO:0000256" key="10">
    <source>
        <dbReference type="ARBA" id="ARBA00023144"/>
    </source>
</evidence>
<dbReference type="KEGG" id="sbu:SpiBuddy_1704"/>
<evidence type="ECO:0000256" key="16">
    <source>
        <dbReference type="RuleBase" id="RU000506"/>
    </source>
</evidence>
<evidence type="ECO:0000259" key="18">
    <source>
        <dbReference type="Pfam" id="PF02744"/>
    </source>
</evidence>
<name>F0RZH7_SPHGB</name>
<evidence type="ECO:0000256" key="9">
    <source>
        <dbReference type="ARBA" id="ARBA00022833"/>
    </source>
</evidence>
<organism evidence="19 20">
    <name type="scientific">Sphaerochaeta globosa (strain ATCC BAA-1886 / DSM 22777 / Buddy)</name>
    <name type="common">Spirochaeta sp. (strain Buddy)</name>
    <dbReference type="NCBI Taxonomy" id="158189"/>
    <lineage>
        <taxon>Bacteria</taxon>
        <taxon>Pseudomonadati</taxon>
        <taxon>Spirochaetota</taxon>
        <taxon>Spirochaetia</taxon>
        <taxon>Spirochaetales</taxon>
        <taxon>Sphaerochaetaceae</taxon>
        <taxon>Sphaerochaeta</taxon>
    </lineage>
</organism>
<dbReference type="Proteomes" id="UP000008466">
    <property type="component" value="Chromosome"/>
</dbReference>
<keyword evidence="9 14" id="KW-0862">Zinc</keyword>
<evidence type="ECO:0000256" key="14">
    <source>
        <dbReference type="PIRSR" id="PIRSR000808-3"/>
    </source>
</evidence>
<dbReference type="CDD" id="cd00608">
    <property type="entry name" value="GalT"/>
    <property type="match status" value="1"/>
</dbReference>
<dbReference type="Gene3D" id="3.30.428.10">
    <property type="entry name" value="HIT-like"/>
    <property type="match status" value="2"/>
</dbReference>
<proteinExistence type="inferred from homology"/>
<evidence type="ECO:0000256" key="7">
    <source>
        <dbReference type="ARBA" id="ARBA00022695"/>
    </source>
</evidence>
<dbReference type="PROSITE" id="PS00117">
    <property type="entry name" value="GAL_P_UDP_TRANSF_I"/>
    <property type="match status" value="1"/>
</dbReference>
<comment type="cofactor">
    <cofactor evidence="14">
        <name>Zn(2+)</name>
        <dbReference type="ChEBI" id="CHEBI:29105"/>
    </cofactor>
    <text evidence="14">Binds 1 zinc ion per subunit.</text>
</comment>
<dbReference type="InterPro" id="IPR019779">
    <property type="entry name" value="GalP_UDPtransf1_His-AS"/>
</dbReference>
<comment type="pathway">
    <text evidence="2 16">Carbohydrate metabolism; galactose metabolism.</text>
</comment>
<dbReference type="Pfam" id="PF01087">
    <property type="entry name" value="GalP_UDP_transf"/>
    <property type="match status" value="1"/>
</dbReference>
<feature type="binding site" evidence="15">
    <location>
        <position position="300"/>
    </location>
    <ligand>
        <name>Fe cation</name>
        <dbReference type="ChEBI" id="CHEBI:24875"/>
    </ligand>
</feature>